<dbReference type="PANTHER" id="PTHR28678">
    <property type="entry name" value="CODANIN-1"/>
    <property type="match status" value="1"/>
</dbReference>
<feature type="domain" description="Codanin-1 C-terminal" evidence="2">
    <location>
        <begin position="378"/>
        <end position="488"/>
    </location>
</feature>
<evidence type="ECO:0000313" key="3">
    <source>
        <dbReference type="EMBL" id="KYN01431.1"/>
    </source>
</evidence>
<proteinExistence type="predicted"/>
<dbReference type="STRING" id="456900.A0A151IHJ5"/>
<dbReference type="EMBL" id="KQ977606">
    <property type="protein sequence ID" value="KYN01431.1"/>
    <property type="molecule type" value="Genomic_DNA"/>
</dbReference>
<reference evidence="3 4" key="1">
    <citation type="submission" date="2016-03" db="EMBL/GenBank/DDBJ databases">
        <title>Cyphomyrmex costatus WGS genome.</title>
        <authorList>
            <person name="Nygaard S."/>
            <person name="Hu H."/>
            <person name="Boomsma J."/>
            <person name="Zhang G."/>
        </authorList>
    </citation>
    <scope>NUCLEOTIDE SEQUENCE [LARGE SCALE GENOMIC DNA]</scope>
    <source>
        <strain evidence="3">MS0001</strain>
        <tissue evidence="3">Whole body</tissue>
    </source>
</reference>
<keyword evidence="1" id="KW-0812">Transmembrane</keyword>
<dbReference type="GO" id="GO:0005634">
    <property type="term" value="C:nucleus"/>
    <property type="evidence" value="ECO:0007669"/>
    <property type="project" value="TreeGrafter"/>
</dbReference>
<organism evidence="3 4">
    <name type="scientific">Cyphomyrmex costatus</name>
    <dbReference type="NCBI Taxonomy" id="456900"/>
    <lineage>
        <taxon>Eukaryota</taxon>
        <taxon>Metazoa</taxon>
        <taxon>Ecdysozoa</taxon>
        <taxon>Arthropoda</taxon>
        <taxon>Hexapoda</taxon>
        <taxon>Insecta</taxon>
        <taxon>Pterygota</taxon>
        <taxon>Neoptera</taxon>
        <taxon>Endopterygota</taxon>
        <taxon>Hymenoptera</taxon>
        <taxon>Apocrita</taxon>
        <taxon>Aculeata</taxon>
        <taxon>Formicoidea</taxon>
        <taxon>Formicidae</taxon>
        <taxon>Myrmicinae</taxon>
        <taxon>Cyphomyrmex</taxon>
    </lineage>
</organism>
<sequence length="898" mass="102935">MGEINVSFQIDTDNRENFSSAISFHTFKKQRDAFYDILRIWEENHLVPGWVFQIALGGKIRSMLAMHNDCTNYYHIARLFKSQLLISCIQNRHQDDAVDDESLNFLKALKHVNPEKLTQLSKRFVTPLPSQSQSIGPSFPGMQEFFKDFILHAFNPIFYTHLENCFVHEIMELNNTQFANSEIEDSETMVDDQTQQNFITCLASLRLLAKVLGLLVSLPYRSESNTTKEIIMTQIEIRSKILPSLNLQACLQNAIIEGKLSLTIPWIVKYLAMMDVVSLRLPYYKQILELLYYIYHAINQADLSASDCLISQQSAVLLKSSLCWLFELPNFPRDFYIVWQKTCKIKELKNLKQMEKFFEKRKNSYSPDCVIPVKNSLDKLDIIIDQTMRMCCPRMESTFSVFHGNGTNLNINSNKHITPVTSQLRRLGSTTRAKHLELQLEEAFFHGQPASTRKTVDFVSERVASTCVKHICNTLLTSSREANLNSFRKILKHKHIEKDSDEQSELSRNYFNEFKALLVSDMNTLANNASRELKDQCEKTIPAICETRVAASIESLLAEDSLTAVKEMCIKIATRMAMERINQWIQSHIAGDSLFIKDMELEINRFFRNSSPVHSKQEKCHNMDAPNPTTMMDKLRGLIWHILDNSGTDLTISSILDTLDKLYQSFNQRDDLLPGPQKVLCYLSIDFALFLVAYRTDLFTQEVQDKLIKIWSSDLRNDEDDSPMHRILCSRNIMLLMQPQNDELWPIFGKFLKRLLETKILDGDSLSDQCVALFRQDWPVPLLKLLSKCLSEAIEGYKVNDEATEKVKYFLGWIAETYHEIEFCDDDLYTDTCWHNGDMETLYTGAIHGFPQPGGGIANGVSTGIASSFDQDGVLSLIVVLGGSLSLVALVFAFITYR</sequence>
<feature type="transmembrane region" description="Helical" evidence="1">
    <location>
        <begin position="874"/>
        <end position="897"/>
    </location>
</feature>
<keyword evidence="1" id="KW-0472">Membrane</keyword>
<dbReference type="AlphaFoldDB" id="A0A151IHJ5"/>
<keyword evidence="1" id="KW-1133">Transmembrane helix</keyword>
<name>A0A151IHJ5_9HYME</name>
<accession>A0A151IHJ5</accession>
<dbReference type="InterPro" id="IPR040031">
    <property type="entry name" value="Codanin-1"/>
</dbReference>
<protein>
    <submittedName>
        <fullName evidence="3">Codanin-1</fullName>
    </submittedName>
</protein>
<dbReference type="InterPro" id="IPR028171">
    <property type="entry name" value="Codanin-1_C"/>
</dbReference>
<evidence type="ECO:0000259" key="2">
    <source>
        <dbReference type="Pfam" id="PF15296"/>
    </source>
</evidence>
<dbReference type="Pfam" id="PF15296">
    <property type="entry name" value="Codanin-1_C"/>
    <property type="match status" value="1"/>
</dbReference>
<dbReference type="Proteomes" id="UP000078542">
    <property type="component" value="Unassembled WGS sequence"/>
</dbReference>
<evidence type="ECO:0000313" key="4">
    <source>
        <dbReference type="Proteomes" id="UP000078542"/>
    </source>
</evidence>
<dbReference type="PANTHER" id="PTHR28678:SF1">
    <property type="entry name" value="CODANIN-1"/>
    <property type="match status" value="1"/>
</dbReference>
<dbReference type="GO" id="GO:0006325">
    <property type="term" value="P:chromatin organization"/>
    <property type="evidence" value="ECO:0007669"/>
    <property type="project" value="TreeGrafter"/>
</dbReference>
<keyword evidence="4" id="KW-1185">Reference proteome</keyword>
<evidence type="ECO:0000256" key="1">
    <source>
        <dbReference type="SAM" id="Phobius"/>
    </source>
</evidence>
<gene>
    <name evidence="3" type="ORF">ALC62_07781</name>
</gene>